<name>A0A0N4X3Z2_HAEPC</name>
<dbReference type="AlphaFoldDB" id="A0A0N4X3Z2"/>
<reference evidence="2 3" key="2">
    <citation type="submission" date="2018-11" db="EMBL/GenBank/DDBJ databases">
        <authorList>
            <consortium name="Pathogen Informatics"/>
        </authorList>
    </citation>
    <scope>NUCLEOTIDE SEQUENCE [LARGE SCALE GENOMIC DNA]</scope>
    <source>
        <strain evidence="2 3">MHpl1</strain>
    </source>
</reference>
<evidence type="ECO:0000256" key="1">
    <source>
        <dbReference type="SAM" id="Phobius"/>
    </source>
</evidence>
<dbReference type="EMBL" id="UZAF01021029">
    <property type="protein sequence ID" value="VDO74889.1"/>
    <property type="molecule type" value="Genomic_DNA"/>
</dbReference>
<dbReference type="OrthoDB" id="5892917at2759"/>
<feature type="transmembrane region" description="Helical" evidence="1">
    <location>
        <begin position="132"/>
        <end position="159"/>
    </location>
</feature>
<feature type="transmembrane region" description="Helical" evidence="1">
    <location>
        <begin position="100"/>
        <end position="126"/>
    </location>
</feature>
<accession>A0A0N4X3Z2</accession>
<feature type="transmembrane region" description="Helical" evidence="1">
    <location>
        <begin position="73"/>
        <end position="93"/>
    </location>
</feature>
<keyword evidence="1" id="KW-0472">Membrane</keyword>
<evidence type="ECO:0000313" key="4">
    <source>
        <dbReference type="WBParaSite" id="HPLM_0001908401-mRNA-1"/>
    </source>
</evidence>
<dbReference type="WBParaSite" id="HPLM_0001908401-mRNA-1">
    <property type="protein sequence ID" value="HPLM_0001908401-mRNA-1"/>
    <property type="gene ID" value="HPLM_0001908401"/>
</dbReference>
<keyword evidence="1" id="KW-0812">Transmembrane</keyword>
<organism evidence="4">
    <name type="scientific">Haemonchus placei</name>
    <name type="common">Barber's pole worm</name>
    <dbReference type="NCBI Taxonomy" id="6290"/>
    <lineage>
        <taxon>Eukaryota</taxon>
        <taxon>Metazoa</taxon>
        <taxon>Ecdysozoa</taxon>
        <taxon>Nematoda</taxon>
        <taxon>Chromadorea</taxon>
        <taxon>Rhabditida</taxon>
        <taxon>Rhabditina</taxon>
        <taxon>Rhabditomorpha</taxon>
        <taxon>Strongyloidea</taxon>
        <taxon>Trichostrongylidae</taxon>
        <taxon>Haemonchus</taxon>
    </lineage>
</organism>
<proteinExistence type="predicted"/>
<evidence type="ECO:0000313" key="3">
    <source>
        <dbReference type="Proteomes" id="UP000268014"/>
    </source>
</evidence>
<reference evidence="4" key="1">
    <citation type="submission" date="2017-02" db="UniProtKB">
        <authorList>
            <consortium name="WormBaseParasite"/>
        </authorList>
    </citation>
    <scope>IDENTIFICATION</scope>
</reference>
<gene>
    <name evidence="2" type="ORF">HPLM_LOCUS19076</name>
</gene>
<keyword evidence="3" id="KW-1185">Reference proteome</keyword>
<sequence>MAVIDISECPSERSAPSNGEAQEIVQPNDENLKRAAAGGIGGLSGNELFLVVLAICVTAFCVVNLIFNYQHMSLITTIAALTVAILAIVAVITKSSILMLIVLIVLSLVVGTLTIILIINVIGIIVNGFDSSTAFIVSLVIAILIYIGAILACISACVLHKQY</sequence>
<evidence type="ECO:0000313" key="2">
    <source>
        <dbReference type="EMBL" id="VDO74889.1"/>
    </source>
</evidence>
<keyword evidence="1" id="KW-1133">Transmembrane helix</keyword>
<protein>
    <submittedName>
        <fullName evidence="4">MARVEL domain-containing protein</fullName>
    </submittedName>
</protein>
<dbReference type="Proteomes" id="UP000268014">
    <property type="component" value="Unassembled WGS sequence"/>
</dbReference>
<feature type="transmembrane region" description="Helical" evidence="1">
    <location>
        <begin position="48"/>
        <end position="67"/>
    </location>
</feature>